<keyword evidence="3" id="KW-1185">Reference proteome</keyword>
<evidence type="ECO:0000313" key="3">
    <source>
        <dbReference type="Proteomes" id="UP001597283"/>
    </source>
</evidence>
<gene>
    <name evidence="2" type="ORF">ACFSC3_16980</name>
</gene>
<dbReference type="EMBL" id="JBHUFC010000016">
    <property type="protein sequence ID" value="MFD1789252.1"/>
    <property type="molecule type" value="Genomic_DNA"/>
</dbReference>
<feature type="region of interest" description="Disordered" evidence="1">
    <location>
        <begin position="47"/>
        <end position="130"/>
    </location>
</feature>
<reference evidence="3" key="1">
    <citation type="journal article" date="2019" name="Int. J. Syst. Evol. Microbiol.">
        <title>The Global Catalogue of Microorganisms (GCM) 10K type strain sequencing project: providing services to taxonomists for standard genome sequencing and annotation.</title>
        <authorList>
            <consortium name="The Broad Institute Genomics Platform"/>
            <consortium name="The Broad Institute Genome Sequencing Center for Infectious Disease"/>
            <person name="Wu L."/>
            <person name="Ma J."/>
        </authorList>
    </citation>
    <scope>NUCLEOTIDE SEQUENCE [LARGE SCALE GENOMIC DNA]</scope>
    <source>
        <strain evidence="3">Q85</strain>
    </source>
</reference>
<dbReference type="Proteomes" id="UP001597283">
    <property type="component" value="Unassembled WGS sequence"/>
</dbReference>
<feature type="region of interest" description="Disordered" evidence="1">
    <location>
        <begin position="198"/>
        <end position="217"/>
    </location>
</feature>
<name>A0ABW4NGN2_9SPHN</name>
<accession>A0ABW4NGN2</accession>
<comment type="caution">
    <text evidence="2">The sequence shown here is derived from an EMBL/GenBank/DDBJ whole genome shotgun (WGS) entry which is preliminary data.</text>
</comment>
<evidence type="ECO:0000313" key="2">
    <source>
        <dbReference type="EMBL" id="MFD1789252.1"/>
    </source>
</evidence>
<sequence>MLIVLSLALALHPQTAPRQDTVTPPGGQVGAGYTDVDATQITATRRTDTVDQLSRTPDQRPAAVQVAPREIATPQPQLTRERRGSSGSPQLGPATRSAAAPPSSATRADGRRTEVVRVGGRDRCASADTPDPRCAAVIETRAAEFSAPRAPVLSPEQRLLLDQDRGEARSVRAAAQRAARNDIDPNALDTQALAAISLATPPEPTPPPTTDPAAAATSDLVSQIVEAVQSMSPKF</sequence>
<dbReference type="RefSeq" id="WP_380941541.1">
    <property type="nucleotide sequence ID" value="NZ_JBHUFC010000016.1"/>
</dbReference>
<feature type="compositionally biased region" description="Basic and acidic residues" evidence="1">
    <location>
        <begin position="108"/>
        <end position="125"/>
    </location>
</feature>
<feature type="compositionally biased region" description="Pro residues" evidence="1">
    <location>
        <begin position="201"/>
        <end position="210"/>
    </location>
</feature>
<feature type="compositionally biased region" description="Low complexity" evidence="1">
    <location>
        <begin position="93"/>
        <end position="107"/>
    </location>
</feature>
<feature type="region of interest" description="Disordered" evidence="1">
    <location>
        <begin position="15"/>
        <end position="35"/>
    </location>
</feature>
<feature type="compositionally biased region" description="Polar residues" evidence="1">
    <location>
        <begin position="47"/>
        <end position="56"/>
    </location>
</feature>
<proteinExistence type="predicted"/>
<protein>
    <submittedName>
        <fullName evidence="2">Uncharacterized protein</fullName>
    </submittedName>
</protein>
<evidence type="ECO:0000256" key="1">
    <source>
        <dbReference type="SAM" id="MobiDB-lite"/>
    </source>
</evidence>
<organism evidence="2 3">
    <name type="scientific">Sphingomonas floccifaciens</name>
    <dbReference type="NCBI Taxonomy" id="1844115"/>
    <lineage>
        <taxon>Bacteria</taxon>
        <taxon>Pseudomonadati</taxon>
        <taxon>Pseudomonadota</taxon>
        <taxon>Alphaproteobacteria</taxon>
        <taxon>Sphingomonadales</taxon>
        <taxon>Sphingomonadaceae</taxon>
        <taxon>Sphingomonas</taxon>
    </lineage>
</organism>